<evidence type="ECO:0000313" key="2">
    <source>
        <dbReference type="Proteomes" id="UP000639396"/>
    </source>
</evidence>
<dbReference type="SUPFAM" id="SSF82171">
    <property type="entry name" value="DPP6 N-terminal domain-like"/>
    <property type="match status" value="1"/>
</dbReference>
<proteinExistence type="predicted"/>
<reference evidence="1" key="1">
    <citation type="submission" date="2020-09" db="EMBL/GenBank/DDBJ databases">
        <title>A novel bacterium of genus Paenibacillus, isolated from South China Sea.</title>
        <authorList>
            <person name="Huang H."/>
            <person name="Mo K."/>
            <person name="Hu Y."/>
        </authorList>
    </citation>
    <scope>NUCLEOTIDE SEQUENCE</scope>
    <source>
        <strain evidence="1">IB182363</strain>
    </source>
</reference>
<accession>A0A927C9A4</accession>
<dbReference type="Gene3D" id="2.130.10.10">
    <property type="entry name" value="YVTN repeat-like/Quinoprotein amine dehydrogenase"/>
    <property type="match status" value="1"/>
</dbReference>
<dbReference type="InterPro" id="IPR011042">
    <property type="entry name" value="6-blade_b-propeller_TolB-like"/>
</dbReference>
<protein>
    <submittedName>
        <fullName evidence="1">PD40 domain-containing protein</fullName>
    </submittedName>
</protein>
<dbReference type="InterPro" id="IPR011659">
    <property type="entry name" value="WD40"/>
</dbReference>
<dbReference type="Gene3D" id="2.120.10.30">
    <property type="entry name" value="TolB, C-terminal domain"/>
    <property type="match status" value="1"/>
</dbReference>
<name>A0A927C9A4_9BACL</name>
<dbReference type="InterPro" id="IPR015943">
    <property type="entry name" value="WD40/YVTN_repeat-like_dom_sf"/>
</dbReference>
<dbReference type="Proteomes" id="UP000639396">
    <property type="component" value="Unassembled WGS sequence"/>
</dbReference>
<dbReference type="AlphaFoldDB" id="A0A927C9A4"/>
<dbReference type="EMBL" id="JACXJA010000020">
    <property type="protein sequence ID" value="MBD2863505.1"/>
    <property type="molecule type" value="Genomic_DNA"/>
</dbReference>
<dbReference type="Pfam" id="PF07676">
    <property type="entry name" value="PD40"/>
    <property type="match status" value="1"/>
</dbReference>
<gene>
    <name evidence="1" type="ORF">IDH45_16040</name>
</gene>
<comment type="caution">
    <text evidence="1">The sequence shown here is derived from an EMBL/GenBank/DDBJ whole genome shotgun (WGS) entry which is preliminary data.</text>
</comment>
<organism evidence="1 2">
    <name type="scientific">Paenibacillus oceani</name>
    <dbReference type="NCBI Taxonomy" id="2772510"/>
    <lineage>
        <taxon>Bacteria</taxon>
        <taxon>Bacillati</taxon>
        <taxon>Bacillota</taxon>
        <taxon>Bacilli</taxon>
        <taxon>Bacillales</taxon>
        <taxon>Paenibacillaceae</taxon>
        <taxon>Paenibacillus</taxon>
    </lineage>
</organism>
<evidence type="ECO:0000313" key="1">
    <source>
        <dbReference type="EMBL" id="MBD2863505.1"/>
    </source>
</evidence>
<dbReference type="RefSeq" id="WP_190929135.1">
    <property type="nucleotide sequence ID" value="NZ_JACXJA010000020.1"/>
</dbReference>
<keyword evidence="2" id="KW-1185">Reference proteome</keyword>
<sequence length="440" mass="48786">MIDQKRFRRAVQLFTAAVVLVGTLFGMSAAYVGSRESKSVVRAELPSDGEVPLKAAFLRQGDLWLQSGERERRLTEGEQAHQPLWSPDGHWLAYTSGERTIRLLHPASGKRIEVGSGISYEWSPVANLLAFQDGEVLQVTDVAKADDEKFQNAALGVGSYSWLPDGSGFLVSTGAQLLPDGWSDLSIYEVPFVYGKEMQKARLVVRLPSQSKSFFAVRTSKFKWSADRKWISFIAVPTASLSADSNTLCVMYWNGRKIIPAGEMLNYDDWVAWSPRGDLLALIAGNGRDATAGKKLTVERPPFRKQSVYTPQGFADRDPVWEDSRYIVVSRFQESAGGGATPQPGAPQPFLARVDVQDGTSAALPSLQGAYGDYRPVYIPASRYLSWIRTNRDTSSVWISGPDGSGEREWIGKMDVAPDYYGHFDWAETIDWYGDRESGE</sequence>